<dbReference type="AlphaFoldDB" id="A0AA38S6F8"/>
<keyword evidence="3" id="KW-1185">Reference proteome</keyword>
<dbReference type="EMBL" id="JARYMX010000019">
    <property type="protein sequence ID" value="KAJ9536484.1"/>
    <property type="molecule type" value="Genomic_DNA"/>
</dbReference>
<accession>A0AA38S6F8</accession>
<name>A0AA38S6F8_9ASTR</name>
<dbReference type="Pfam" id="PF24626">
    <property type="entry name" value="SH3_Tf2-1"/>
    <property type="match status" value="1"/>
</dbReference>
<sequence length="141" mass="16288">MFRLGPQLGIRFLLSAVYIFVPPVPNTRYVGLFKIIERVGCVAYKLDLPDQLRGIHNTLHVSNLRKCLVEPESAIPLQGIEVDQNLNFVEEPISMVDHKVRKLRNKKINLVKVHSKFHKGQEATWEAESYMRARYSQLFSV</sequence>
<dbReference type="InterPro" id="IPR056924">
    <property type="entry name" value="SH3_Tf2-1"/>
</dbReference>
<protein>
    <recommendedName>
        <fullName evidence="1">Tf2-1-like SH3-like domain-containing protein</fullName>
    </recommendedName>
</protein>
<reference evidence="2" key="1">
    <citation type="submission" date="2023-03" db="EMBL/GenBank/DDBJ databases">
        <title>Chromosome-scale reference genome and RAD-based genetic map of yellow starthistle (Centaurea solstitialis) reveal putative structural variation and QTLs associated with invader traits.</title>
        <authorList>
            <person name="Reatini B."/>
            <person name="Cang F.A."/>
            <person name="Jiang Q."/>
            <person name="Mckibben M.T.W."/>
            <person name="Barker M.S."/>
            <person name="Rieseberg L.H."/>
            <person name="Dlugosch K.M."/>
        </authorList>
    </citation>
    <scope>NUCLEOTIDE SEQUENCE</scope>
    <source>
        <strain evidence="2">CAN-66</strain>
        <tissue evidence="2">Leaf</tissue>
    </source>
</reference>
<comment type="caution">
    <text evidence="2">The sequence shown here is derived from an EMBL/GenBank/DDBJ whole genome shotgun (WGS) entry which is preliminary data.</text>
</comment>
<evidence type="ECO:0000313" key="3">
    <source>
        <dbReference type="Proteomes" id="UP001172457"/>
    </source>
</evidence>
<organism evidence="2 3">
    <name type="scientific">Centaurea solstitialis</name>
    <name type="common">yellow star-thistle</name>
    <dbReference type="NCBI Taxonomy" id="347529"/>
    <lineage>
        <taxon>Eukaryota</taxon>
        <taxon>Viridiplantae</taxon>
        <taxon>Streptophyta</taxon>
        <taxon>Embryophyta</taxon>
        <taxon>Tracheophyta</taxon>
        <taxon>Spermatophyta</taxon>
        <taxon>Magnoliopsida</taxon>
        <taxon>eudicotyledons</taxon>
        <taxon>Gunneridae</taxon>
        <taxon>Pentapetalae</taxon>
        <taxon>asterids</taxon>
        <taxon>campanulids</taxon>
        <taxon>Asterales</taxon>
        <taxon>Asteraceae</taxon>
        <taxon>Carduoideae</taxon>
        <taxon>Cardueae</taxon>
        <taxon>Centaureinae</taxon>
        <taxon>Centaurea</taxon>
    </lineage>
</organism>
<evidence type="ECO:0000259" key="1">
    <source>
        <dbReference type="Pfam" id="PF24626"/>
    </source>
</evidence>
<dbReference type="PANTHER" id="PTHR46148:SF57">
    <property type="entry name" value="OS12G0499874 PROTEIN"/>
    <property type="match status" value="1"/>
</dbReference>
<dbReference type="PANTHER" id="PTHR46148">
    <property type="entry name" value="CHROMO DOMAIN-CONTAINING PROTEIN"/>
    <property type="match status" value="1"/>
</dbReference>
<feature type="domain" description="Tf2-1-like SH3-like" evidence="1">
    <location>
        <begin position="27"/>
        <end position="67"/>
    </location>
</feature>
<dbReference type="Proteomes" id="UP001172457">
    <property type="component" value="Unassembled WGS sequence"/>
</dbReference>
<proteinExistence type="predicted"/>
<gene>
    <name evidence="2" type="ORF">OSB04_un000321</name>
</gene>
<evidence type="ECO:0000313" key="2">
    <source>
        <dbReference type="EMBL" id="KAJ9536484.1"/>
    </source>
</evidence>